<evidence type="ECO:0000313" key="11">
    <source>
        <dbReference type="EMBL" id="TVM36024.1"/>
    </source>
</evidence>
<comment type="catalytic activity">
    <reaction evidence="7">
        <text>[protein-PII]-L-tyrosine + UTP = [protein-PII]-uridylyl-L-tyrosine + diphosphate</text>
        <dbReference type="Rhea" id="RHEA:13673"/>
        <dbReference type="Rhea" id="RHEA-COMP:12147"/>
        <dbReference type="Rhea" id="RHEA-COMP:12148"/>
        <dbReference type="ChEBI" id="CHEBI:33019"/>
        <dbReference type="ChEBI" id="CHEBI:46398"/>
        <dbReference type="ChEBI" id="CHEBI:46858"/>
        <dbReference type="ChEBI" id="CHEBI:90602"/>
        <dbReference type="EC" id="2.7.7.59"/>
    </reaction>
</comment>
<protein>
    <recommendedName>
        <fullName evidence="7">Bifunctional uridylyltransferase/uridylyl-removing enzyme</fullName>
        <shortName evidence="7">UTase/UR</shortName>
    </recommendedName>
    <alternativeName>
        <fullName evidence="7">Bifunctional [protein-PII] modification enzyme</fullName>
    </alternativeName>
    <alternativeName>
        <fullName evidence="7">Bifunctional nitrogen sensor protein</fullName>
    </alternativeName>
    <domain>
        <recommendedName>
            <fullName evidence="7">[Protein-PII] uridylyltransferase</fullName>
            <shortName evidence="7">PII uridylyltransferase</shortName>
            <shortName evidence="7">UTase</shortName>
            <ecNumber evidence="7">2.7.7.59</ecNumber>
        </recommendedName>
    </domain>
    <domain>
        <recommendedName>
            <fullName evidence="7">[Protein-PII]-UMP uridylyl-removing enzyme</fullName>
            <shortName evidence="7">UR</shortName>
            <ecNumber evidence="7">3.1.4.-</ecNumber>
        </recommendedName>
    </domain>
</protein>
<keyword evidence="4 7" id="KW-0378">Hydrolase</keyword>
<dbReference type="HAMAP" id="MF_00277">
    <property type="entry name" value="PII_uridylyl_transf"/>
    <property type="match status" value="1"/>
</dbReference>
<keyword evidence="2 7" id="KW-0548">Nucleotidyltransferase</keyword>
<dbReference type="InterPro" id="IPR002912">
    <property type="entry name" value="ACT_dom"/>
</dbReference>
<dbReference type="Proteomes" id="UP000434052">
    <property type="component" value="Unassembled WGS sequence"/>
</dbReference>
<keyword evidence="5 7" id="KW-0460">Magnesium</keyword>
<evidence type="ECO:0000256" key="2">
    <source>
        <dbReference type="ARBA" id="ARBA00022695"/>
    </source>
</evidence>
<keyword evidence="3" id="KW-0677">Repeat</keyword>
<feature type="region of interest" description="Disordered" evidence="8">
    <location>
        <begin position="50"/>
        <end position="71"/>
    </location>
</feature>
<dbReference type="SUPFAM" id="SSF55021">
    <property type="entry name" value="ACT-like"/>
    <property type="match status" value="1"/>
</dbReference>
<evidence type="ECO:0000259" key="9">
    <source>
        <dbReference type="PROSITE" id="PS51671"/>
    </source>
</evidence>
<evidence type="ECO:0000256" key="1">
    <source>
        <dbReference type="ARBA" id="ARBA00022679"/>
    </source>
</evidence>
<dbReference type="Gene3D" id="3.30.460.10">
    <property type="entry name" value="Beta Polymerase, domain 2"/>
    <property type="match status" value="1"/>
</dbReference>
<comment type="cofactor">
    <cofactor evidence="7">
        <name>Mg(2+)</name>
        <dbReference type="ChEBI" id="CHEBI:18420"/>
    </cofactor>
</comment>
<dbReference type="InterPro" id="IPR003607">
    <property type="entry name" value="HD/PDEase_dom"/>
</dbReference>
<dbReference type="SMART" id="SM00471">
    <property type="entry name" value="HDc"/>
    <property type="match status" value="1"/>
</dbReference>
<dbReference type="InterPro" id="IPR013546">
    <property type="entry name" value="PII_UdlTrfase/GS_AdlTrfase"/>
</dbReference>
<name>A0A6P1ZLQ1_9BACT</name>
<dbReference type="InterPro" id="IPR043519">
    <property type="entry name" value="NT_sf"/>
</dbReference>
<evidence type="ECO:0000256" key="3">
    <source>
        <dbReference type="ARBA" id="ARBA00022737"/>
    </source>
</evidence>
<dbReference type="Pfam" id="PF01966">
    <property type="entry name" value="HD"/>
    <property type="match status" value="1"/>
</dbReference>
<dbReference type="GO" id="GO:0006808">
    <property type="term" value="P:regulation of nitrogen utilization"/>
    <property type="evidence" value="ECO:0007669"/>
    <property type="project" value="UniProtKB-UniRule"/>
</dbReference>
<comment type="domain">
    <text evidence="7">Has four distinct domains: an N-terminal nucleotidyltransferase (NT) domain responsible for UTase activity, a central HD domain that encodes UR activity, and two C-terminal ACT domains that seem to have a role in glutamine sensing.</text>
</comment>
<dbReference type="GO" id="GO:0008081">
    <property type="term" value="F:phosphoric diester hydrolase activity"/>
    <property type="evidence" value="ECO:0007669"/>
    <property type="project" value="UniProtKB-UniRule"/>
</dbReference>
<proteinExistence type="inferred from homology"/>
<dbReference type="PIRSF" id="PIRSF006288">
    <property type="entry name" value="PII_uridyltransf"/>
    <property type="match status" value="1"/>
</dbReference>
<dbReference type="CDD" id="cd04873">
    <property type="entry name" value="ACT_UUR-ACR-like"/>
    <property type="match status" value="1"/>
</dbReference>
<evidence type="ECO:0000256" key="5">
    <source>
        <dbReference type="ARBA" id="ARBA00022842"/>
    </source>
</evidence>
<dbReference type="GO" id="GO:0008773">
    <property type="term" value="F:[protein-PII] uridylyltransferase activity"/>
    <property type="evidence" value="ECO:0007669"/>
    <property type="project" value="UniProtKB-UniRule"/>
</dbReference>
<comment type="caution">
    <text evidence="7">Lacks conserved residue(s) required for the propagation of feature annotation.</text>
</comment>
<feature type="domain" description="ACT" evidence="9">
    <location>
        <begin position="703"/>
        <end position="778"/>
    </location>
</feature>
<comment type="similarity">
    <text evidence="7">Belongs to the GlnD family.</text>
</comment>
<dbReference type="Pfam" id="PF08335">
    <property type="entry name" value="GlnD_UR_UTase"/>
    <property type="match status" value="1"/>
</dbReference>
<dbReference type="PANTHER" id="PTHR47320:SF1">
    <property type="entry name" value="BIFUNCTIONAL URIDYLYLTRANSFERASE_URIDYLYL-REMOVING ENZYME"/>
    <property type="match status" value="1"/>
</dbReference>
<evidence type="ECO:0000256" key="4">
    <source>
        <dbReference type="ARBA" id="ARBA00022801"/>
    </source>
</evidence>
<dbReference type="CDD" id="cd05401">
    <property type="entry name" value="NT_GlnE_GlnD_like"/>
    <property type="match status" value="1"/>
</dbReference>
<dbReference type="RefSeq" id="WP_144234356.1">
    <property type="nucleotide sequence ID" value="NZ_QMIF01000002.1"/>
</dbReference>
<dbReference type="EMBL" id="QMIF01000002">
    <property type="protein sequence ID" value="TVM36024.1"/>
    <property type="molecule type" value="Genomic_DNA"/>
</dbReference>
<organism evidence="11 12">
    <name type="scientific">Oceanidesulfovibrio marinus</name>
    <dbReference type="NCBI Taxonomy" id="370038"/>
    <lineage>
        <taxon>Bacteria</taxon>
        <taxon>Pseudomonadati</taxon>
        <taxon>Thermodesulfobacteriota</taxon>
        <taxon>Desulfovibrionia</taxon>
        <taxon>Desulfovibrionales</taxon>
        <taxon>Desulfovibrionaceae</taxon>
        <taxon>Oceanidesulfovibrio</taxon>
    </lineage>
</organism>
<comment type="caution">
    <text evidence="11">The sequence shown here is derived from an EMBL/GenBank/DDBJ whole genome shotgun (WGS) entry which is preliminary data.</text>
</comment>
<dbReference type="PROSITE" id="PS51671">
    <property type="entry name" value="ACT"/>
    <property type="match status" value="1"/>
</dbReference>
<dbReference type="SUPFAM" id="SSF81301">
    <property type="entry name" value="Nucleotidyltransferase"/>
    <property type="match status" value="1"/>
</dbReference>
<dbReference type="InterPro" id="IPR006674">
    <property type="entry name" value="HD_domain"/>
</dbReference>
<dbReference type="EC" id="2.7.7.59" evidence="7"/>
<dbReference type="Pfam" id="PF03445">
    <property type="entry name" value="DUF294"/>
    <property type="match status" value="1"/>
</dbReference>
<dbReference type="OrthoDB" id="9758038at2"/>
<dbReference type="AlphaFoldDB" id="A0A6P1ZLQ1"/>
<feature type="region of interest" description="Disordered" evidence="8">
    <location>
        <begin position="877"/>
        <end position="899"/>
    </location>
</feature>
<dbReference type="InterPro" id="IPR005105">
    <property type="entry name" value="GlnD_Uridyltrans_N"/>
</dbReference>
<dbReference type="EC" id="3.1.4.-" evidence="7"/>
<dbReference type="PANTHER" id="PTHR47320">
    <property type="entry name" value="BIFUNCTIONAL URIDYLYLTRANSFERASE/URIDYLYL-REMOVING ENZYME"/>
    <property type="match status" value="1"/>
</dbReference>
<sequence>MTMDASHALEAVRREAAGEPGQAGTPWLAAARAMDLYLALRLGEAVSEPSAKAQRSVSGKDDSTEESNFLDAEGPPAHVAVIALGGYGRKELCPHSDVDILLLVDDELYREAEEVERIAGHILLPLWDAGFDVGHGVRTVRQCVDLAQEDLPAAMAHMDARFIAGGRALFDRLKKELGADMARRRGGLAAALREAAAIRADEYGDVAALLEPELKHGRGGLRDLQTMVWLDSLHAWANGDSVGAAVAGTVAVSLFSDADLAELDEARKALLRARCAMQRRTRGKRNRIILEEAPDYARSCGIETEDPAVAGEEFIHMIHAAAYVVRAGWAQFWRAWDGDPLPALPSCDSAWDMLSEVVRSGVPLGLAGRRAVRRALAAMQPKNAQLWDAAERIPRMLLEKHGLLFAQECLETGFLTAVYPEFGCMQNLVQYDGFHVHTQGRHALETVRTMRDLLRVEADDEPPVEGASGRWLAELSARALEMCSAEELVSASLFHDVGKPQADHEAAGEHIVARVLTRQGAPYGEIERVGFLVANHLLLSLTALKEDLSEESVIAKVAGIVESRERLAALTLLTIADARATGPTAWNAWLARLLCELVEKVDHMLAVGPLAAPHAAQALMNARDRVRRQARGRFEAAEVERWLDKLPPRYLLTRDASEIVTHMEEIGQLIADQEEDIRRKPSGRGGLGVNRILTRSMGAGLYEVTLFARDAPGLFATFTGAMALQQLSLHAADVFTLGDGTAVDIFTVGGLPDALYPEEVFKRLSMHIREASAGRLDLAYRIAERRASPLAPAEPSHIACSARPRRDLSAVYTVIEATAPARYGVVYDMACALRDAGLDVCQAKIALRGPELTVTFQVREQAGGLLGEDRAEAAAAAVCEASGDGEQDEESAAKSGGTS</sequence>
<feature type="domain" description="HD" evidence="10">
    <location>
        <begin position="439"/>
        <end position="570"/>
    </location>
</feature>
<evidence type="ECO:0000313" key="12">
    <source>
        <dbReference type="Proteomes" id="UP000434052"/>
    </source>
</evidence>
<accession>A0A6P1ZLQ1</accession>
<gene>
    <name evidence="7" type="primary">glnD</name>
    <name evidence="11" type="ORF">DQK91_05090</name>
</gene>
<keyword evidence="6 7" id="KW-0511">Multifunctional enzyme</keyword>
<comment type="catalytic activity">
    <reaction evidence="7">
        <text>[protein-PII]-uridylyl-L-tyrosine + H2O = [protein-PII]-L-tyrosine + UMP + H(+)</text>
        <dbReference type="Rhea" id="RHEA:48600"/>
        <dbReference type="Rhea" id="RHEA-COMP:12147"/>
        <dbReference type="Rhea" id="RHEA-COMP:12148"/>
        <dbReference type="ChEBI" id="CHEBI:15377"/>
        <dbReference type="ChEBI" id="CHEBI:15378"/>
        <dbReference type="ChEBI" id="CHEBI:46858"/>
        <dbReference type="ChEBI" id="CHEBI:57865"/>
        <dbReference type="ChEBI" id="CHEBI:90602"/>
    </reaction>
</comment>
<dbReference type="PROSITE" id="PS51831">
    <property type="entry name" value="HD"/>
    <property type="match status" value="1"/>
</dbReference>
<comment type="activity regulation">
    <text evidence="7">Uridylyltransferase (UTase) activity is inhibited by glutamine, while glutamine activates uridylyl-removing (UR) activity.</text>
</comment>
<dbReference type="InterPro" id="IPR045865">
    <property type="entry name" value="ACT-like_dom_sf"/>
</dbReference>
<keyword evidence="1 7" id="KW-0808">Transferase</keyword>
<dbReference type="SUPFAM" id="SSF109604">
    <property type="entry name" value="HD-domain/PDEase-like"/>
    <property type="match status" value="1"/>
</dbReference>
<evidence type="ECO:0000256" key="7">
    <source>
        <dbReference type="HAMAP-Rule" id="MF_00277"/>
    </source>
</evidence>
<dbReference type="InterPro" id="IPR010043">
    <property type="entry name" value="UTase/UR"/>
</dbReference>
<reference evidence="11 12" key="1">
    <citation type="submission" date="2018-06" db="EMBL/GenBank/DDBJ databases">
        <title>Complete genome of Desulfovibrio marinus P48SEP.</title>
        <authorList>
            <person name="Crispim J.S."/>
            <person name="Vidigal P.M.P."/>
            <person name="Silva L.C.F."/>
            <person name="Araujo L.C."/>
            <person name="Laguardia C.N."/>
            <person name="Dias R.S."/>
            <person name="Sousa M.P."/>
            <person name="Paula S.O."/>
            <person name="Silva C."/>
        </authorList>
    </citation>
    <scope>NUCLEOTIDE SEQUENCE [LARGE SCALE GENOMIC DNA]</scope>
    <source>
        <strain evidence="11 12">P48SEP</strain>
    </source>
</reference>
<evidence type="ECO:0000256" key="6">
    <source>
        <dbReference type="ARBA" id="ARBA00023268"/>
    </source>
</evidence>
<evidence type="ECO:0000259" key="10">
    <source>
        <dbReference type="PROSITE" id="PS51831"/>
    </source>
</evidence>
<dbReference type="CDD" id="cd04900">
    <property type="entry name" value="ACT_UUR-like_1"/>
    <property type="match status" value="1"/>
</dbReference>
<comment type="function">
    <text evidence="7">Modifies, by uridylylation and deuridylylation, the PII regulatory proteins (GlnB and homologs), in response to the nitrogen status of the cell that GlnD senses through the glutamine level. Under low glutamine levels, catalyzes the conversion of the PII proteins and UTP to PII-UMP and PPi, while under higher glutamine levels, GlnD hydrolyzes PII-UMP to PII and UMP (deuridylylation). Thus, controls uridylylation state and activity of the PII proteins, and plays an important role in the regulation of nitrogen metabolism.</text>
</comment>
<feature type="region of interest" description="Uridylyltransferase" evidence="7">
    <location>
        <begin position="1"/>
        <end position="336"/>
    </location>
</feature>
<evidence type="ECO:0000256" key="8">
    <source>
        <dbReference type="SAM" id="MobiDB-lite"/>
    </source>
</evidence>
<dbReference type="Gene3D" id="1.10.3210.10">
    <property type="entry name" value="Hypothetical protein af1432"/>
    <property type="match status" value="1"/>
</dbReference>